<dbReference type="SMART" id="SM00342">
    <property type="entry name" value="HTH_ARAC"/>
    <property type="match status" value="1"/>
</dbReference>
<dbReference type="RefSeq" id="WP_123871930.1">
    <property type="nucleotide sequence ID" value="NZ_CP033932.1"/>
</dbReference>
<dbReference type="GeneID" id="99067395"/>
<dbReference type="PROSITE" id="PS01124">
    <property type="entry name" value="HTH_ARAC_FAMILY_2"/>
    <property type="match status" value="1"/>
</dbReference>
<name>A0A3G6TGR8_9FLAO</name>
<evidence type="ECO:0000313" key="6">
    <source>
        <dbReference type="Proteomes" id="UP000271193"/>
    </source>
</evidence>
<evidence type="ECO:0000256" key="3">
    <source>
        <dbReference type="ARBA" id="ARBA00023163"/>
    </source>
</evidence>
<accession>A0A3G6TGR8</accession>
<organism evidence="5 6">
    <name type="scientific">Chryseobacterium bernardetii</name>
    <dbReference type="NCBI Taxonomy" id="1241978"/>
    <lineage>
        <taxon>Bacteria</taxon>
        <taxon>Pseudomonadati</taxon>
        <taxon>Bacteroidota</taxon>
        <taxon>Flavobacteriia</taxon>
        <taxon>Flavobacteriales</taxon>
        <taxon>Weeksellaceae</taxon>
        <taxon>Chryseobacterium group</taxon>
        <taxon>Chryseobacterium</taxon>
    </lineage>
</organism>
<dbReference type="Gene3D" id="1.10.10.60">
    <property type="entry name" value="Homeodomain-like"/>
    <property type="match status" value="1"/>
</dbReference>
<dbReference type="InterPro" id="IPR009057">
    <property type="entry name" value="Homeodomain-like_sf"/>
</dbReference>
<evidence type="ECO:0000313" key="5">
    <source>
        <dbReference type="EMBL" id="AZB26989.1"/>
    </source>
</evidence>
<dbReference type="PANTHER" id="PTHR43280">
    <property type="entry name" value="ARAC-FAMILY TRANSCRIPTIONAL REGULATOR"/>
    <property type="match status" value="1"/>
</dbReference>
<dbReference type="InterPro" id="IPR018060">
    <property type="entry name" value="HTH_AraC"/>
</dbReference>
<reference evidence="6" key="1">
    <citation type="submission" date="2018-11" db="EMBL/GenBank/DDBJ databases">
        <title>Proposal to divide the Flavobacteriaceae and reorganize its genera based on Amino Acid Identity values calculated from whole genome sequences.</title>
        <authorList>
            <person name="Nicholson A.C."/>
            <person name="Gulvik C.A."/>
            <person name="Whitney A.M."/>
            <person name="Humrighouse B.W."/>
            <person name="Bell M."/>
            <person name="Holmes B."/>
            <person name="Steigerwalt A.G."/>
            <person name="Villarma A."/>
            <person name="Sheth M."/>
            <person name="Batra D."/>
            <person name="Pryor J."/>
            <person name="Bernardet J.-F."/>
            <person name="Hugo C."/>
            <person name="Kampfer P."/>
            <person name="Newman J."/>
            <person name="McQuiston J.R."/>
        </authorList>
    </citation>
    <scope>NUCLEOTIDE SEQUENCE [LARGE SCALE GENOMIC DNA]</scope>
    <source>
        <strain evidence="6">G0229</strain>
    </source>
</reference>
<dbReference type="GO" id="GO:0003700">
    <property type="term" value="F:DNA-binding transcription factor activity"/>
    <property type="evidence" value="ECO:0007669"/>
    <property type="project" value="InterPro"/>
</dbReference>
<sequence length="125" mass="14671">MNGRKKKSRSEEISEKYFEFLDRHIDDVISARTADFMGLHQIASELGISHKHLINVIQHEFGNHPSYFYDFRIIKITKEILLKEDISIAEVARKFTYDPSNFSKFFKSRTGETPGSFRRQNKNKA</sequence>
<evidence type="ECO:0000259" key="4">
    <source>
        <dbReference type="PROSITE" id="PS01124"/>
    </source>
</evidence>
<keyword evidence="1" id="KW-0805">Transcription regulation</keyword>
<protein>
    <submittedName>
        <fullName evidence="5">AraC family transcriptional regulator</fullName>
    </submittedName>
</protein>
<keyword evidence="3" id="KW-0804">Transcription</keyword>
<dbReference type="Proteomes" id="UP000271193">
    <property type="component" value="Chromosome"/>
</dbReference>
<proteinExistence type="predicted"/>
<dbReference type="KEGG" id="cben:EG339_21565"/>
<dbReference type="PANTHER" id="PTHR43280:SF32">
    <property type="entry name" value="TRANSCRIPTIONAL REGULATORY PROTEIN"/>
    <property type="match status" value="1"/>
</dbReference>
<dbReference type="EMBL" id="CP033932">
    <property type="protein sequence ID" value="AZB26989.1"/>
    <property type="molecule type" value="Genomic_DNA"/>
</dbReference>
<dbReference type="SUPFAM" id="SSF46689">
    <property type="entry name" value="Homeodomain-like"/>
    <property type="match status" value="1"/>
</dbReference>
<evidence type="ECO:0000256" key="1">
    <source>
        <dbReference type="ARBA" id="ARBA00023015"/>
    </source>
</evidence>
<dbReference type="Pfam" id="PF12833">
    <property type="entry name" value="HTH_18"/>
    <property type="match status" value="1"/>
</dbReference>
<evidence type="ECO:0000256" key="2">
    <source>
        <dbReference type="ARBA" id="ARBA00023125"/>
    </source>
</evidence>
<dbReference type="GO" id="GO:0043565">
    <property type="term" value="F:sequence-specific DNA binding"/>
    <property type="evidence" value="ECO:0007669"/>
    <property type="project" value="InterPro"/>
</dbReference>
<keyword evidence="2" id="KW-0238">DNA-binding</keyword>
<feature type="domain" description="HTH araC/xylS-type" evidence="4">
    <location>
        <begin position="15"/>
        <end position="120"/>
    </location>
</feature>
<keyword evidence="6" id="KW-1185">Reference proteome</keyword>
<gene>
    <name evidence="5" type="ORF">EG339_21565</name>
</gene>
<dbReference type="AlphaFoldDB" id="A0A3G6TGR8"/>